<dbReference type="Pfam" id="PF13638">
    <property type="entry name" value="PIN_4"/>
    <property type="match status" value="1"/>
</dbReference>
<feature type="compositionally biased region" description="Basic and acidic residues" evidence="1">
    <location>
        <begin position="14"/>
        <end position="26"/>
    </location>
</feature>
<name>A0A7I8V6C6_9ANNE</name>
<dbReference type="PANTHER" id="PTHR16161:SF0">
    <property type="entry name" value="TRANSCRIPTIONAL PROTEIN SWT1"/>
    <property type="match status" value="1"/>
</dbReference>
<reference evidence="3 4" key="1">
    <citation type="submission" date="2020-08" db="EMBL/GenBank/DDBJ databases">
        <authorList>
            <person name="Hejnol A."/>
        </authorList>
    </citation>
    <scope>NUCLEOTIDE SEQUENCE [LARGE SCALE GENOMIC DNA]</scope>
</reference>
<proteinExistence type="predicted"/>
<gene>
    <name evidence="3" type="ORF">DGYR_LOCUS97</name>
</gene>
<dbReference type="OrthoDB" id="548295at2759"/>
<dbReference type="InterPro" id="IPR052626">
    <property type="entry name" value="SWT1_Regulator"/>
</dbReference>
<dbReference type="AlphaFoldDB" id="A0A7I8V6C6"/>
<feature type="compositionally biased region" description="Basic and acidic residues" evidence="1">
    <location>
        <begin position="70"/>
        <end position="95"/>
    </location>
</feature>
<dbReference type="InterPro" id="IPR002716">
    <property type="entry name" value="PIN_dom"/>
</dbReference>
<evidence type="ECO:0000313" key="3">
    <source>
        <dbReference type="EMBL" id="CAD5110733.1"/>
    </source>
</evidence>
<feature type="region of interest" description="Disordered" evidence="1">
    <location>
        <begin position="1"/>
        <end position="96"/>
    </location>
</feature>
<evidence type="ECO:0000313" key="4">
    <source>
        <dbReference type="Proteomes" id="UP000549394"/>
    </source>
</evidence>
<feature type="compositionally biased region" description="Basic residues" evidence="1">
    <location>
        <begin position="60"/>
        <end position="69"/>
    </location>
</feature>
<dbReference type="SMART" id="SM00670">
    <property type="entry name" value="PINc"/>
    <property type="match status" value="1"/>
</dbReference>
<dbReference type="SUPFAM" id="SSF88723">
    <property type="entry name" value="PIN domain-like"/>
    <property type="match status" value="1"/>
</dbReference>
<organism evidence="3 4">
    <name type="scientific">Dimorphilus gyrociliatus</name>
    <dbReference type="NCBI Taxonomy" id="2664684"/>
    <lineage>
        <taxon>Eukaryota</taxon>
        <taxon>Metazoa</taxon>
        <taxon>Spiralia</taxon>
        <taxon>Lophotrochozoa</taxon>
        <taxon>Annelida</taxon>
        <taxon>Polychaeta</taxon>
        <taxon>Polychaeta incertae sedis</taxon>
        <taxon>Dinophilidae</taxon>
        <taxon>Dimorphilus</taxon>
    </lineage>
</organism>
<feature type="domain" description="PIN" evidence="2">
    <location>
        <begin position="141"/>
        <end position="254"/>
    </location>
</feature>
<dbReference type="InterPro" id="IPR029060">
    <property type="entry name" value="PIN-like_dom_sf"/>
</dbReference>
<protein>
    <submittedName>
        <fullName evidence="3">DgyrCDS103</fullName>
    </submittedName>
</protein>
<evidence type="ECO:0000259" key="2">
    <source>
        <dbReference type="SMART" id="SM00670"/>
    </source>
</evidence>
<dbReference type="Gene3D" id="3.40.50.1010">
    <property type="entry name" value="5'-nuclease"/>
    <property type="match status" value="1"/>
</dbReference>
<accession>A0A7I8V6C6</accession>
<dbReference type="GO" id="GO:0005634">
    <property type="term" value="C:nucleus"/>
    <property type="evidence" value="ECO:0007669"/>
    <property type="project" value="TreeGrafter"/>
</dbReference>
<sequence>MKIEYKMSKRHKETAKSKEIKEESSGKIKKASSKSVKLVWKDNKPIIETNSKNSDGKKHTLEKKKRKKIKEVTDKLVKKDSSSTKKDYDDSYREEEPMETDDIIMKELQLLREENHAKVQSKYTDHNYRNLKQYSPKSKGKKIVVDTNVYINDLELIKMINRNNYILVVPYIVIQELDDLKDRRSLGDDKRLKAREAINFLLSALENPKANVLFKGQDPLNDDLKKLKNDDKILFCCKSEAIELFLTDDKPLCIKASIQGLKVYRTKEFRKELLKKCKFVSVEEKINFDINDDAQMEEEEVNKQKIDEREVQLERAAFAFFRTFIEIAMKDAYDEIWRDVLTKNPTSLKRCFQLMHKHWIAVFGSLFVSRHDAKDILNDLRMDGDTVKLLDYLRLINPVESKRLKIDSLLEDFMDKWKTIMSNNNLTVEQVMGIFFEILIGFRDRVLNDLHCKPNEVKQIIQIAANKKIWQKIRWCYVLYERFLDTRSPESYKNLTKIINDVLNSTRKPQRLLEHSLREFDNASRDRMLIGFGQLKDTMTPMEHMISQLPLELRKLFDISV</sequence>
<keyword evidence="4" id="KW-1185">Reference proteome</keyword>
<dbReference type="PANTHER" id="PTHR16161">
    <property type="entry name" value="TRANSCRIPTIONAL PROTEIN SWT1"/>
    <property type="match status" value="1"/>
</dbReference>
<dbReference type="EMBL" id="CAJFCJ010000001">
    <property type="protein sequence ID" value="CAD5110733.1"/>
    <property type="molecule type" value="Genomic_DNA"/>
</dbReference>
<comment type="caution">
    <text evidence="3">The sequence shown here is derived from an EMBL/GenBank/DDBJ whole genome shotgun (WGS) entry which is preliminary data.</text>
</comment>
<dbReference type="Proteomes" id="UP000549394">
    <property type="component" value="Unassembled WGS sequence"/>
</dbReference>
<evidence type="ECO:0000256" key="1">
    <source>
        <dbReference type="SAM" id="MobiDB-lite"/>
    </source>
</evidence>